<comment type="caution">
    <text evidence="2">The sequence shown here is derived from an EMBL/GenBank/DDBJ whole genome shotgun (WGS) entry which is preliminary data.</text>
</comment>
<dbReference type="AlphaFoldDB" id="A0AAD7G6A5"/>
<accession>A0AAD7G6A5</accession>
<sequence length="543" mass="57986">MHTPLSAFYRPTDPGCGARAVRSYAGREGIGMQSSLEVSSVGREHAHRGHGARSFMRTSTRLHFRCATQLSSAPRLRAQFSAYRDVDAGVYDLDEGAFCIRAGSFLSHTLSPSTLPRPFLLIPSRTPSAHVHRTFPPSRILGACPLTPLLLICALDISLCASRALAVLAILATSRGPCAVREARPSPTSTATASSISITRGRGAHHAQHPSTSIAPLLTTARPQPTRSSTRTTPRGPSPAPPHPQHSPGGSAVHADQGPTAARARPLRGILGVLACVGRRERSCGAGVSLRLRGSGGVLRGGRGDRASRARACRDGAPAFVDAPSPLRARPVPSVPLPLPPLLFRPSSTSTFVSCGAPSGDPHAAAAAAAGLVSPGAPRPALLLSTWSAQMSAIALAGILIRLREGGWLSRLFAGRLRASGRFRFSTHLHPCALYPAPPPPLSVIVRRSPDGLRADESAHTPTDELARISLRVSLLLPLSPCELYRHELDASMPHPRDCRVRSAAPRCPGAVRRRRDVAVPRDDFYFYFFRLFFIAVMFFWDA</sequence>
<organism evidence="2 3">
    <name type="scientific">Mycena rosella</name>
    <name type="common">Pink bonnet</name>
    <name type="synonym">Agaricus rosellus</name>
    <dbReference type="NCBI Taxonomy" id="1033263"/>
    <lineage>
        <taxon>Eukaryota</taxon>
        <taxon>Fungi</taxon>
        <taxon>Dikarya</taxon>
        <taxon>Basidiomycota</taxon>
        <taxon>Agaricomycotina</taxon>
        <taxon>Agaricomycetes</taxon>
        <taxon>Agaricomycetidae</taxon>
        <taxon>Agaricales</taxon>
        <taxon>Marasmiineae</taxon>
        <taxon>Mycenaceae</taxon>
        <taxon>Mycena</taxon>
    </lineage>
</organism>
<evidence type="ECO:0000256" key="1">
    <source>
        <dbReference type="SAM" id="MobiDB-lite"/>
    </source>
</evidence>
<evidence type="ECO:0000313" key="3">
    <source>
        <dbReference type="Proteomes" id="UP001221757"/>
    </source>
</evidence>
<dbReference type="Proteomes" id="UP001221757">
    <property type="component" value="Unassembled WGS sequence"/>
</dbReference>
<keyword evidence="3" id="KW-1185">Reference proteome</keyword>
<feature type="compositionally biased region" description="Low complexity" evidence="1">
    <location>
        <begin position="219"/>
        <end position="235"/>
    </location>
</feature>
<proteinExistence type="predicted"/>
<name>A0AAD7G6A5_MYCRO</name>
<gene>
    <name evidence="2" type="ORF">B0H17DRAFT_1336820</name>
</gene>
<protein>
    <submittedName>
        <fullName evidence="2">Uncharacterized protein</fullName>
    </submittedName>
</protein>
<feature type="compositionally biased region" description="Pro residues" evidence="1">
    <location>
        <begin position="236"/>
        <end position="245"/>
    </location>
</feature>
<feature type="compositionally biased region" description="Low complexity" evidence="1">
    <location>
        <begin position="185"/>
        <end position="199"/>
    </location>
</feature>
<dbReference type="EMBL" id="JARKIE010000228">
    <property type="protein sequence ID" value="KAJ7664078.1"/>
    <property type="molecule type" value="Genomic_DNA"/>
</dbReference>
<evidence type="ECO:0000313" key="2">
    <source>
        <dbReference type="EMBL" id="KAJ7664078.1"/>
    </source>
</evidence>
<feature type="region of interest" description="Disordered" evidence="1">
    <location>
        <begin position="179"/>
        <end position="261"/>
    </location>
</feature>
<reference evidence="2" key="1">
    <citation type="submission" date="2023-03" db="EMBL/GenBank/DDBJ databases">
        <title>Massive genome expansion in bonnet fungi (Mycena s.s.) driven by repeated elements and novel gene families across ecological guilds.</title>
        <authorList>
            <consortium name="Lawrence Berkeley National Laboratory"/>
            <person name="Harder C.B."/>
            <person name="Miyauchi S."/>
            <person name="Viragh M."/>
            <person name="Kuo A."/>
            <person name="Thoen E."/>
            <person name="Andreopoulos B."/>
            <person name="Lu D."/>
            <person name="Skrede I."/>
            <person name="Drula E."/>
            <person name="Henrissat B."/>
            <person name="Morin E."/>
            <person name="Kohler A."/>
            <person name="Barry K."/>
            <person name="LaButti K."/>
            <person name="Morin E."/>
            <person name="Salamov A."/>
            <person name="Lipzen A."/>
            <person name="Mereny Z."/>
            <person name="Hegedus B."/>
            <person name="Baldrian P."/>
            <person name="Stursova M."/>
            <person name="Weitz H."/>
            <person name="Taylor A."/>
            <person name="Grigoriev I.V."/>
            <person name="Nagy L.G."/>
            <person name="Martin F."/>
            <person name="Kauserud H."/>
        </authorList>
    </citation>
    <scope>NUCLEOTIDE SEQUENCE</scope>
    <source>
        <strain evidence="2">CBHHK067</strain>
    </source>
</reference>